<dbReference type="InterPro" id="IPR034904">
    <property type="entry name" value="FSCA_dom_sf"/>
</dbReference>
<dbReference type="SUPFAM" id="SSF117916">
    <property type="entry name" value="Fe-S cluster assembly (FSCA) domain-like"/>
    <property type="match status" value="1"/>
</dbReference>
<dbReference type="HOGENOM" id="CLU_091588_2_2_2"/>
<dbReference type="STRING" id="228908.NEQ350"/>
<gene>
    <name evidence="2" type="ordered locus">NEQ350</name>
</gene>
<evidence type="ECO:0000313" key="3">
    <source>
        <dbReference type="Proteomes" id="UP000000578"/>
    </source>
</evidence>
<feature type="domain" description="MIP18 family-like" evidence="1">
    <location>
        <begin position="11"/>
        <end position="73"/>
    </location>
</feature>
<name>Q74NJ7_NANEQ</name>
<dbReference type="EMBL" id="AE017199">
    <property type="protein sequence ID" value="AAR39199.1"/>
    <property type="molecule type" value="Genomic_DNA"/>
</dbReference>
<dbReference type="PANTHER" id="PTHR42831:SF1">
    <property type="entry name" value="FE-S PROTEIN MATURATION AUXILIARY FACTOR YITW"/>
    <property type="match status" value="1"/>
</dbReference>
<dbReference type="InterPro" id="IPR052339">
    <property type="entry name" value="Fe-S_Maturation_MIP18"/>
</dbReference>
<organism evidence="2 3">
    <name type="scientific">Nanoarchaeum equitans (strain Kin4-M)</name>
    <dbReference type="NCBI Taxonomy" id="228908"/>
    <lineage>
        <taxon>Archaea</taxon>
        <taxon>Nanobdellota</taxon>
        <taxon>Candidatus Nanoarchaeia</taxon>
        <taxon>Nanoarchaeales</taxon>
        <taxon>Nanoarchaeaceae</taxon>
        <taxon>Nanoarchaeum</taxon>
    </lineage>
</organism>
<evidence type="ECO:0000259" key="1">
    <source>
        <dbReference type="Pfam" id="PF01883"/>
    </source>
</evidence>
<reference evidence="2 3" key="1">
    <citation type="journal article" date="2003" name="Proc. Natl. Acad. Sci. U.S.A.">
        <title>The genome of Nanoarchaeum equitans: insights into early archaeal evolution and derived parasitism.</title>
        <authorList>
            <person name="Waters E."/>
            <person name="Hohn M.J."/>
            <person name="Ahel I."/>
            <person name="Graham D.E."/>
            <person name="Adams M.D."/>
            <person name="Barnstead M."/>
            <person name="Beeson K.Y."/>
            <person name="Bibbs L."/>
            <person name="Bolanos R."/>
            <person name="Keller M."/>
            <person name="Kretz K."/>
            <person name="Lin X."/>
            <person name="Mathur E."/>
            <person name="Ni J."/>
            <person name="Podar M."/>
            <person name="Richardson T."/>
            <person name="Sutton G.G."/>
            <person name="Simon M."/>
            <person name="Soll D."/>
            <person name="Stetter K.O."/>
            <person name="Short J.M."/>
            <person name="Noordewier M."/>
        </authorList>
    </citation>
    <scope>NUCLEOTIDE SEQUENCE [LARGE SCALE GENOMIC DNA]</scope>
    <source>
        <strain evidence="2 3">Kin4-M</strain>
    </source>
</reference>
<dbReference type="Pfam" id="PF01883">
    <property type="entry name" value="FeS_assembly_P"/>
    <property type="match status" value="1"/>
</dbReference>
<dbReference type="EnsemblBacteria" id="AAR39199">
    <property type="protein sequence ID" value="AAR39199"/>
    <property type="gene ID" value="NEQ350"/>
</dbReference>
<keyword evidence="3" id="KW-1185">Reference proteome</keyword>
<dbReference type="Gene3D" id="3.30.300.130">
    <property type="entry name" value="Fe-S cluster assembly (FSCA)"/>
    <property type="match status" value="1"/>
</dbReference>
<evidence type="ECO:0000313" key="2">
    <source>
        <dbReference type="EMBL" id="AAR39199.1"/>
    </source>
</evidence>
<dbReference type="AlphaFoldDB" id="Q74NJ7"/>
<protein>
    <submittedName>
        <fullName evidence="2">NEQ350</fullName>
    </submittedName>
</protein>
<sequence>MDSKDSKKPTKEEIYEVLKTVIDPEIGYDVVSLGEIDDVIIENDRILIKFIPTTPLCPYLPYMFDEIQTKIKEKFGLDVEFEISDKPWSIDRVNPEVRKKLGL</sequence>
<accession>Q74NJ7</accession>
<dbReference type="KEGG" id="neq:NEQ350"/>
<dbReference type="BioCyc" id="NEQU228908:GJB6-373-MONOMER"/>
<dbReference type="PANTHER" id="PTHR42831">
    <property type="entry name" value="FE-S PROTEIN MATURATION AUXILIARY FACTOR YITW"/>
    <property type="match status" value="1"/>
</dbReference>
<dbReference type="InterPro" id="IPR002744">
    <property type="entry name" value="MIP18-like"/>
</dbReference>
<proteinExistence type="predicted"/>
<dbReference type="Proteomes" id="UP000000578">
    <property type="component" value="Chromosome"/>
</dbReference>